<accession>A0A9P6CMQ5</accession>
<organism evidence="1 2">
    <name type="scientific">Pholiota conissans</name>
    <dbReference type="NCBI Taxonomy" id="109636"/>
    <lineage>
        <taxon>Eukaryota</taxon>
        <taxon>Fungi</taxon>
        <taxon>Dikarya</taxon>
        <taxon>Basidiomycota</taxon>
        <taxon>Agaricomycotina</taxon>
        <taxon>Agaricomycetes</taxon>
        <taxon>Agaricomycetidae</taxon>
        <taxon>Agaricales</taxon>
        <taxon>Agaricineae</taxon>
        <taxon>Strophariaceae</taxon>
        <taxon>Pholiota</taxon>
    </lineage>
</organism>
<gene>
    <name evidence="1" type="ORF">BDN70DRAFT_766353</name>
</gene>
<evidence type="ECO:0000313" key="2">
    <source>
        <dbReference type="Proteomes" id="UP000807469"/>
    </source>
</evidence>
<sequence>MLDCGAFSAYIHEDYVLCHNLETTPLPHPIPVYNADGSMNRSGSIKSTIKLTMKIKDHLEILTFTVTNIG</sequence>
<proteinExistence type="predicted"/>
<reference evidence="1" key="1">
    <citation type="submission" date="2020-11" db="EMBL/GenBank/DDBJ databases">
        <authorList>
            <consortium name="DOE Joint Genome Institute"/>
            <person name="Ahrendt S."/>
            <person name="Riley R."/>
            <person name="Andreopoulos W."/>
            <person name="Labutti K."/>
            <person name="Pangilinan J."/>
            <person name="Ruiz-Duenas F.J."/>
            <person name="Barrasa J.M."/>
            <person name="Sanchez-Garcia M."/>
            <person name="Camarero S."/>
            <person name="Miyauchi S."/>
            <person name="Serrano A."/>
            <person name="Linde D."/>
            <person name="Babiker R."/>
            <person name="Drula E."/>
            <person name="Ayuso-Fernandez I."/>
            <person name="Pacheco R."/>
            <person name="Padilla G."/>
            <person name="Ferreira P."/>
            <person name="Barriuso J."/>
            <person name="Kellner H."/>
            <person name="Castanera R."/>
            <person name="Alfaro M."/>
            <person name="Ramirez L."/>
            <person name="Pisabarro A.G."/>
            <person name="Kuo A."/>
            <person name="Tritt A."/>
            <person name="Lipzen A."/>
            <person name="He G."/>
            <person name="Yan M."/>
            <person name="Ng V."/>
            <person name="Cullen D."/>
            <person name="Martin F."/>
            <person name="Rosso M.-N."/>
            <person name="Henrissat B."/>
            <person name="Hibbett D."/>
            <person name="Martinez A.T."/>
            <person name="Grigoriev I.V."/>
        </authorList>
    </citation>
    <scope>NUCLEOTIDE SEQUENCE</scope>
    <source>
        <strain evidence="1">CIRM-BRFM 674</strain>
    </source>
</reference>
<dbReference type="AlphaFoldDB" id="A0A9P6CMQ5"/>
<keyword evidence="2" id="KW-1185">Reference proteome</keyword>
<dbReference type="OrthoDB" id="3267566at2759"/>
<dbReference type="Proteomes" id="UP000807469">
    <property type="component" value="Unassembled WGS sequence"/>
</dbReference>
<evidence type="ECO:0000313" key="1">
    <source>
        <dbReference type="EMBL" id="KAF9472551.1"/>
    </source>
</evidence>
<name>A0A9P6CMQ5_9AGAR</name>
<comment type="caution">
    <text evidence="1">The sequence shown here is derived from an EMBL/GenBank/DDBJ whole genome shotgun (WGS) entry which is preliminary data.</text>
</comment>
<dbReference type="EMBL" id="MU155523">
    <property type="protein sequence ID" value="KAF9472551.1"/>
    <property type="molecule type" value="Genomic_DNA"/>
</dbReference>
<feature type="non-terminal residue" evidence="1">
    <location>
        <position position="70"/>
    </location>
</feature>
<protein>
    <submittedName>
        <fullName evidence="1">Uncharacterized protein</fullName>
    </submittedName>
</protein>